<gene>
    <name evidence="1" type="ORF">ZIOFF_018134</name>
</gene>
<sequence>MGAGCRSYKALLPPSCFVGTETSPTLSLWVHSVLLVSSSPSLCALKLKHLSLFIPLGALCFSFCSIHHRIVSSSLISPRSAAGASASKSVGRFGCVMKSHGFGGNVLPL</sequence>
<dbReference type="Proteomes" id="UP000734854">
    <property type="component" value="Unassembled WGS sequence"/>
</dbReference>
<evidence type="ECO:0000313" key="1">
    <source>
        <dbReference type="EMBL" id="KAG6521068.1"/>
    </source>
</evidence>
<protein>
    <submittedName>
        <fullName evidence="1">Uncharacterized protein</fullName>
    </submittedName>
</protein>
<reference evidence="1 2" key="1">
    <citation type="submission" date="2020-08" db="EMBL/GenBank/DDBJ databases">
        <title>Plant Genome Project.</title>
        <authorList>
            <person name="Zhang R.-G."/>
        </authorList>
    </citation>
    <scope>NUCLEOTIDE SEQUENCE [LARGE SCALE GENOMIC DNA]</scope>
    <source>
        <tissue evidence="1">Rhizome</tissue>
    </source>
</reference>
<proteinExistence type="predicted"/>
<dbReference type="AlphaFoldDB" id="A0A8J5LKR2"/>
<dbReference type="EMBL" id="JACMSC010000005">
    <property type="protein sequence ID" value="KAG6521068.1"/>
    <property type="molecule type" value="Genomic_DNA"/>
</dbReference>
<comment type="caution">
    <text evidence="1">The sequence shown here is derived from an EMBL/GenBank/DDBJ whole genome shotgun (WGS) entry which is preliminary data.</text>
</comment>
<organism evidence="1 2">
    <name type="scientific">Zingiber officinale</name>
    <name type="common">Ginger</name>
    <name type="synonym">Amomum zingiber</name>
    <dbReference type="NCBI Taxonomy" id="94328"/>
    <lineage>
        <taxon>Eukaryota</taxon>
        <taxon>Viridiplantae</taxon>
        <taxon>Streptophyta</taxon>
        <taxon>Embryophyta</taxon>
        <taxon>Tracheophyta</taxon>
        <taxon>Spermatophyta</taxon>
        <taxon>Magnoliopsida</taxon>
        <taxon>Liliopsida</taxon>
        <taxon>Zingiberales</taxon>
        <taxon>Zingiberaceae</taxon>
        <taxon>Zingiber</taxon>
    </lineage>
</organism>
<name>A0A8J5LKR2_ZINOF</name>
<keyword evidence="2" id="KW-1185">Reference proteome</keyword>
<accession>A0A8J5LKR2</accession>
<evidence type="ECO:0000313" key="2">
    <source>
        <dbReference type="Proteomes" id="UP000734854"/>
    </source>
</evidence>